<feature type="non-terminal residue" evidence="6">
    <location>
        <position position="1"/>
    </location>
</feature>
<evidence type="ECO:0000259" key="5">
    <source>
        <dbReference type="SMART" id="SM00849"/>
    </source>
</evidence>
<evidence type="ECO:0000256" key="4">
    <source>
        <dbReference type="ARBA" id="ARBA00022833"/>
    </source>
</evidence>
<reference evidence="6" key="1">
    <citation type="submission" date="2020-06" db="EMBL/GenBank/DDBJ databases">
        <title>Stable isotope informed genome-resolved metagenomics uncovers potential trophic interactions in rhizosphere soil.</title>
        <authorList>
            <person name="Starr E.P."/>
            <person name="Shi S."/>
            <person name="Blazewicz S.J."/>
            <person name="Koch B.J."/>
            <person name="Probst A.J."/>
            <person name="Hungate B.A."/>
            <person name="Pett-Ridge J."/>
            <person name="Firestone M.K."/>
            <person name="Banfield J.F."/>
        </authorList>
    </citation>
    <scope>NUCLEOTIDE SEQUENCE</scope>
    <source>
        <strain evidence="6">YM_69_17</strain>
    </source>
</reference>
<protein>
    <submittedName>
        <fullName evidence="6">MBL fold metallo-hydrolase</fullName>
    </submittedName>
</protein>
<feature type="domain" description="Metallo-beta-lactamase" evidence="5">
    <location>
        <begin position="3"/>
        <end position="166"/>
    </location>
</feature>
<sequence>PADIDLVVLTHMHPDHANGLVDPAGAAVFGKAHLAVAEAEYGFWTDDGILSQAPAGVQPFFHMARAAVKPYAGPDRISRFGKEAEIIPGIRVLAAPGHTPGHSMVEVTSGTDRLLIWGDIVHAASLQFAKPDWAINFDTDQQAAIASRKRVLDQVAADRVLIAGAHLAFPGIGHVGRAGEGYEFVPAFWQS</sequence>
<name>A0A952FPM3_9PROT</name>
<evidence type="ECO:0000256" key="3">
    <source>
        <dbReference type="ARBA" id="ARBA00022801"/>
    </source>
</evidence>
<dbReference type="SMART" id="SM00849">
    <property type="entry name" value="Lactamase_B"/>
    <property type="match status" value="1"/>
</dbReference>
<evidence type="ECO:0000256" key="1">
    <source>
        <dbReference type="ARBA" id="ARBA00007749"/>
    </source>
</evidence>
<dbReference type="Proteomes" id="UP000700706">
    <property type="component" value="Unassembled WGS sequence"/>
</dbReference>
<evidence type="ECO:0000313" key="7">
    <source>
        <dbReference type="Proteomes" id="UP000700706"/>
    </source>
</evidence>
<proteinExistence type="inferred from homology"/>
<keyword evidence="2" id="KW-0479">Metal-binding</keyword>
<dbReference type="AlphaFoldDB" id="A0A952FPM3"/>
<dbReference type="InterPro" id="IPR036866">
    <property type="entry name" value="RibonucZ/Hydroxyglut_hydro"/>
</dbReference>
<dbReference type="InterPro" id="IPR051013">
    <property type="entry name" value="MBL_superfamily_lactonases"/>
</dbReference>
<dbReference type="PANTHER" id="PTHR42978">
    <property type="entry name" value="QUORUM-QUENCHING LACTONASE YTNP-RELATED-RELATED"/>
    <property type="match status" value="1"/>
</dbReference>
<keyword evidence="4" id="KW-0862">Zinc</keyword>
<evidence type="ECO:0000256" key="2">
    <source>
        <dbReference type="ARBA" id="ARBA00022723"/>
    </source>
</evidence>
<evidence type="ECO:0000313" key="6">
    <source>
        <dbReference type="EMBL" id="MBW8728703.1"/>
    </source>
</evidence>
<comment type="caution">
    <text evidence="6">The sequence shown here is derived from an EMBL/GenBank/DDBJ whole genome shotgun (WGS) entry which is preliminary data.</text>
</comment>
<dbReference type="PANTHER" id="PTHR42978:SF6">
    <property type="entry name" value="QUORUM-QUENCHING LACTONASE YTNP-RELATED"/>
    <property type="match status" value="1"/>
</dbReference>
<dbReference type="SUPFAM" id="SSF56281">
    <property type="entry name" value="Metallo-hydrolase/oxidoreductase"/>
    <property type="match status" value="1"/>
</dbReference>
<dbReference type="EMBL" id="JAEKLZ010000444">
    <property type="protein sequence ID" value="MBW8728703.1"/>
    <property type="molecule type" value="Genomic_DNA"/>
</dbReference>
<accession>A0A952FPM3</accession>
<comment type="similarity">
    <text evidence="1">Belongs to the metallo-beta-lactamase superfamily.</text>
</comment>
<dbReference type="InterPro" id="IPR001279">
    <property type="entry name" value="Metallo-B-lactamas"/>
</dbReference>
<dbReference type="GO" id="GO:0046872">
    <property type="term" value="F:metal ion binding"/>
    <property type="evidence" value="ECO:0007669"/>
    <property type="project" value="UniProtKB-KW"/>
</dbReference>
<dbReference type="GO" id="GO:0016787">
    <property type="term" value="F:hydrolase activity"/>
    <property type="evidence" value="ECO:0007669"/>
    <property type="project" value="UniProtKB-KW"/>
</dbReference>
<keyword evidence="3" id="KW-0378">Hydrolase</keyword>
<gene>
    <name evidence="6" type="ORF">JF625_26595</name>
</gene>
<dbReference type="Pfam" id="PF00753">
    <property type="entry name" value="Lactamase_B"/>
    <property type="match status" value="1"/>
</dbReference>
<dbReference type="CDD" id="cd07720">
    <property type="entry name" value="OPHC2-like_MBL-fold"/>
    <property type="match status" value="1"/>
</dbReference>
<dbReference type="Gene3D" id="3.60.15.10">
    <property type="entry name" value="Ribonuclease Z/Hydroxyacylglutathione hydrolase-like"/>
    <property type="match status" value="1"/>
</dbReference>
<organism evidence="6 7">
    <name type="scientific">Inquilinus limosus</name>
    <dbReference type="NCBI Taxonomy" id="171674"/>
    <lineage>
        <taxon>Bacteria</taxon>
        <taxon>Pseudomonadati</taxon>
        <taxon>Pseudomonadota</taxon>
        <taxon>Alphaproteobacteria</taxon>
        <taxon>Rhodospirillales</taxon>
        <taxon>Rhodospirillaceae</taxon>
        <taxon>Inquilinus</taxon>
    </lineage>
</organism>